<keyword evidence="2" id="KW-1185">Reference proteome</keyword>
<sequence length="148" mass="17851">MRKFWLLEKHKQEIEYTELDSKALRFKIDADTEFKFRTSDNNPYNTVFDWDRIKPSYSFFFDFDNNEDIIKKKLDESKLKNSSFVYIETLSDIPIIRTRTEYFIANWIDFVNANAGQGSICITDDFKLLMEFTDDFKYYLFSNFIITP</sequence>
<evidence type="ECO:0000313" key="1">
    <source>
        <dbReference type="EMBL" id="THU39400.1"/>
    </source>
</evidence>
<gene>
    <name evidence="1" type="ORF">FAM09_12910</name>
</gene>
<dbReference type="AlphaFoldDB" id="A0A4S8HV04"/>
<dbReference type="RefSeq" id="WP_136577532.1">
    <property type="nucleotide sequence ID" value="NZ_STFF01000003.1"/>
</dbReference>
<dbReference type="EMBL" id="STFF01000003">
    <property type="protein sequence ID" value="THU39400.1"/>
    <property type="molecule type" value="Genomic_DNA"/>
</dbReference>
<reference evidence="1 2" key="1">
    <citation type="submission" date="2019-04" db="EMBL/GenBank/DDBJ databases">
        <title>Niastella caeni sp. nov., isolated from activated sludge.</title>
        <authorList>
            <person name="Sheng M."/>
        </authorList>
    </citation>
    <scope>NUCLEOTIDE SEQUENCE [LARGE SCALE GENOMIC DNA]</scope>
    <source>
        <strain evidence="1 2">HX-2-15</strain>
    </source>
</reference>
<protein>
    <submittedName>
        <fullName evidence="1">Uncharacterized protein</fullName>
    </submittedName>
</protein>
<evidence type="ECO:0000313" key="2">
    <source>
        <dbReference type="Proteomes" id="UP000306918"/>
    </source>
</evidence>
<accession>A0A4S8HV04</accession>
<comment type="caution">
    <text evidence="1">The sequence shown here is derived from an EMBL/GenBank/DDBJ whole genome shotgun (WGS) entry which is preliminary data.</text>
</comment>
<proteinExistence type="predicted"/>
<dbReference type="Proteomes" id="UP000306918">
    <property type="component" value="Unassembled WGS sequence"/>
</dbReference>
<organism evidence="1 2">
    <name type="scientific">Niastella caeni</name>
    <dbReference type="NCBI Taxonomy" id="2569763"/>
    <lineage>
        <taxon>Bacteria</taxon>
        <taxon>Pseudomonadati</taxon>
        <taxon>Bacteroidota</taxon>
        <taxon>Chitinophagia</taxon>
        <taxon>Chitinophagales</taxon>
        <taxon>Chitinophagaceae</taxon>
        <taxon>Niastella</taxon>
    </lineage>
</organism>
<name>A0A4S8HV04_9BACT</name>